<keyword evidence="5" id="KW-1185">Reference proteome</keyword>
<evidence type="ECO:0000256" key="1">
    <source>
        <dbReference type="ARBA" id="ARBA00004685"/>
    </source>
</evidence>
<protein>
    <submittedName>
        <fullName evidence="4">Uncharacterized protein</fullName>
    </submittedName>
</protein>
<accession>A0A9P4IRA2</accession>
<sequence length="261" mass="30346">MENPMYSSLDESSNIDSVEEKELFLPREGNRLLDRRALPWPWIVSTLFFAALSTVLMAWLWFTTTSRFSFSTGFSTDFEPSRSTVQLETLRFTGGLELDDNNTLFRVVESNLPQYVGTPTREIDENWHNLMRGLEIVVDGDEASTVYDKTLEEPEGGHYRMSLDIYHSLHCVNMVRKGIDKEYYHPDGKIPYFYRIHIDHCIDYLRQAIQCQGDLTPLYYYKIHDPEATIPIFGGEHTCRNFGAIDRWALDQKRCGYPGCR</sequence>
<name>A0A9P4IRA2_9PEZI</name>
<dbReference type="InterPro" id="IPR021765">
    <property type="entry name" value="UstYa-like"/>
</dbReference>
<evidence type="ECO:0000256" key="3">
    <source>
        <dbReference type="SAM" id="Phobius"/>
    </source>
</evidence>
<proteinExistence type="inferred from homology"/>
<dbReference type="Proteomes" id="UP000799772">
    <property type="component" value="Unassembled WGS sequence"/>
</dbReference>
<keyword evidence="3" id="KW-0812">Transmembrane</keyword>
<keyword evidence="3" id="KW-1133">Transmembrane helix</keyword>
<dbReference type="Pfam" id="PF11807">
    <property type="entry name" value="UstYa"/>
    <property type="match status" value="1"/>
</dbReference>
<dbReference type="PANTHER" id="PTHR33365:SF4">
    <property type="entry name" value="CYCLOCHLOROTINE BIOSYNTHESIS PROTEIN O"/>
    <property type="match status" value="1"/>
</dbReference>
<dbReference type="PANTHER" id="PTHR33365">
    <property type="entry name" value="YALI0B05434P"/>
    <property type="match status" value="1"/>
</dbReference>
<dbReference type="OrthoDB" id="3687641at2759"/>
<feature type="transmembrane region" description="Helical" evidence="3">
    <location>
        <begin position="40"/>
        <end position="62"/>
    </location>
</feature>
<comment type="caution">
    <text evidence="4">The sequence shown here is derived from an EMBL/GenBank/DDBJ whole genome shotgun (WGS) entry which is preliminary data.</text>
</comment>
<reference evidence="4" key="1">
    <citation type="journal article" date="2020" name="Stud. Mycol.">
        <title>101 Dothideomycetes genomes: a test case for predicting lifestyles and emergence of pathogens.</title>
        <authorList>
            <person name="Haridas S."/>
            <person name="Albert R."/>
            <person name="Binder M."/>
            <person name="Bloem J."/>
            <person name="Labutti K."/>
            <person name="Salamov A."/>
            <person name="Andreopoulos B."/>
            <person name="Baker S."/>
            <person name="Barry K."/>
            <person name="Bills G."/>
            <person name="Bluhm B."/>
            <person name="Cannon C."/>
            <person name="Castanera R."/>
            <person name="Culley D."/>
            <person name="Daum C."/>
            <person name="Ezra D."/>
            <person name="Gonzalez J."/>
            <person name="Henrissat B."/>
            <person name="Kuo A."/>
            <person name="Liang C."/>
            <person name="Lipzen A."/>
            <person name="Lutzoni F."/>
            <person name="Magnuson J."/>
            <person name="Mondo S."/>
            <person name="Nolan M."/>
            <person name="Ohm R."/>
            <person name="Pangilinan J."/>
            <person name="Park H.-J."/>
            <person name="Ramirez L."/>
            <person name="Alfaro M."/>
            <person name="Sun H."/>
            <person name="Tritt A."/>
            <person name="Yoshinaga Y."/>
            <person name="Zwiers L.-H."/>
            <person name="Turgeon B."/>
            <person name="Goodwin S."/>
            <person name="Spatafora J."/>
            <person name="Crous P."/>
            <person name="Grigoriev I."/>
        </authorList>
    </citation>
    <scope>NUCLEOTIDE SEQUENCE</scope>
    <source>
        <strain evidence="4">CBS 133067</strain>
    </source>
</reference>
<evidence type="ECO:0000256" key="2">
    <source>
        <dbReference type="ARBA" id="ARBA00035112"/>
    </source>
</evidence>
<evidence type="ECO:0000313" key="4">
    <source>
        <dbReference type="EMBL" id="KAF2104613.1"/>
    </source>
</evidence>
<dbReference type="AlphaFoldDB" id="A0A9P4IRA2"/>
<evidence type="ECO:0000313" key="5">
    <source>
        <dbReference type="Proteomes" id="UP000799772"/>
    </source>
</evidence>
<keyword evidence="3" id="KW-0472">Membrane</keyword>
<gene>
    <name evidence="4" type="ORF">NA57DRAFT_70820</name>
</gene>
<organism evidence="4 5">
    <name type="scientific">Rhizodiscina lignyota</name>
    <dbReference type="NCBI Taxonomy" id="1504668"/>
    <lineage>
        <taxon>Eukaryota</taxon>
        <taxon>Fungi</taxon>
        <taxon>Dikarya</taxon>
        <taxon>Ascomycota</taxon>
        <taxon>Pezizomycotina</taxon>
        <taxon>Dothideomycetes</taxon>
        <taxon>Pleosporomycetidae</taxon>
        <taxon>Aulographales</taxon>
        <taxon>Rhizodiscinaceae</taxon>
        <taxon>Rhizodiscina</taxon>
    </lineage>
</organism>
<dbReference type="EMBL" id="ML978121">
    <property type="protein sequence ID" value="KAF2104613.1"/>
    <property type="molecule type" value="Genomic_DNA"/>
</dbReference>
<dbReference type="GO" id="GO:0043386">
    <property type="term" value="P:mycotoxin biosynthetic process"/>
    <property type="evidence" value="ECO:0007669"/>
    <property type="project" value="InterPro"/>
</dbReference>
<comment type="similarity">
    <text evidence="2">Belongs to the ustYa family.</text>
</comment>
<comment type="pathway">
    <text evidence="1">Mycotoxin biosynthesis.</text>
</comment>